<dbReference type="Pfam" id="PF00035">
    <property type="entry name" value="dsrm"/>
    <property type="match status" value="1"/>
</dbReference>
<accession>A0ABM3ZUY1</accession>
<evidence type="ECO:0000256" key="1">
    <source>
        <dbReference type="ARBA" id="ARBA00022737"/>
    </source>
</evidence>
<organism evidence="5 7">
    <name type="scientific">Ziziphus jujuba</name>
    <name type="common">Chinese jujube</name>
    <name type="synonym">Ziziphus sativa</name>
    <dbReference type="NCBI Taxonomy" id="326968"/>
    <lineage>
        <taxon>Eukaryota</taxon>
        <taxon>Viridiplantae</taxon>
        <taxon>Streptophyta</taxon>
        <taxon>Embryophyta</taxon>
        <taxon>Tracheophyta</taxon>
        <taxon>Spermatophyta</taxon>
        <taxon>Magnoliopsida</taxon>
        <taxon>eudicotyledons</taxon>
        <taxon>Gunneridae</taxon>
        <taxon>Pentapetalae</taxon>
        <taxon>rosids</taxon>
        <taxon>fabids</taxon>
        <taxon>Rosales</taxon>
        <taxon>Rhamnaceae</taxon>
        <taxon>Paliureae</taxon>
        <taxon>Ziziphus</taxon>
    </lineage>
</organism>
<dbReference type="Gene3D" id="3.30.160.20">
    <property type="match status" value="1"/>
</dbReference>
<evidence type="ECO:0000313" key="7">
    <source>
        <dbReference type="RefSeq" id="XP_060668285.1"/>
    </source>
</evidence>
<keyword evidence="2 3" id="KW-0694">RNA-binding</keyword>
<dbReference type="PANTHER" id="PTHR46031:SF38">
    <property type="entry name" value="DRBM DOMAIN-CONTAINING PROTEIN"/>
    <property type="match status" value="1"/>
</dbReference>
<proteinExistence type="predicted"/>
<reference evidence="6 7" key="1">
    <citation type="submission" date="2025-05" db="UniProtKB">
        <authorList>
            <consortium name="RefSeq"/>
        </authorList>
    </citation>
    <scope>IDENTIFICATION</scope>
    <source>
        <tissue evidence="6 7">Seedling</tissue>
    </source>
</reference>
<keyword evidence="1" id="KW-0677">Repeat</keyword>
<name>A0ABM3ZUY1_ZIZJJ</name>
<dbReference type="PANTHER" id="PTHR46031">
    <property type="match status" value="1"/>
</dbReference>
<dbReference type="Proteomes" id="UP001652623">
    <property type="component" value="Chromosome 10"/>
</dbReference>
<dbReference type="InterPro" id="IPR014720">
    <property type="entry name" value="dsRBD_dom"/>
</dbReference>
<evidence type="ECO:0000256" key="2">
    <source>
        <dbReference type="ARBA" id="ARBA00022884"/>
    </source>
</evidence>
<dbReference type="PROSITE" id="PS50137">
    <property type="entry name" value="DS_RBD"/>
    <property type="match status" value="1"/>
</dbReference>
<dbReference type="SUPFAM" id="SSF54768">
    <property type="entry name" value="dsRNA-binding domain-like"/>
    <property type="match status" value="1"/>
</dbReference>
<keyword evidence="5" id="KW-1185">Reference proteome</keyword>
<dbReference type="RefSeq" id="XP_060668285.1">
    <property type="nucleotide sequence ID" value="XM_060812302.1"/>
</dbReference>
<evidence type="ECO:0000313" key="5">
    <source>
        <dbReference type="Proteomes" id="UP001652623"/>
    </source>
</evidence>
<dbReference type="GeneID" id="107410344"/>
<evidence type="ECO:0000313" key="6">
    <source>
        <dbReference type="RefSeq" id="XP_060668284.1"/>
    </source>
</evidence>
<sequence length="237" mass="26654">MPIYRTTKSDAHSIPTFFSSVEVGGAMFYGMAGKSVKQAEHSAAMIAYKSLNERGFTHADGYNFPNLNENAAKATSSPKFAVTTDSLQDVKDEILIPYPNFTSQGHSKVKKETDSAEKLRAHVKLTSNEDCNTFSATMKKEEKETINAGKQFSFPNSKPSPQELLMSPRSTHPNLFRILDTSYVWNTTRTRNYLLCNRVRVYTEFPDFTFPKGITVLPIAEDKWVAISLEFPNEESN</sequence>
<gene>
    <name evidence="6 7" type="primary">LOC107410344</name>
</gene>
<evidence type="ECO:0000259" key="4">
    <source>
        <dbReference type="PROSITE" id="PS50137"/>
    </source>
</evidence>
<feature type="domain" description="DRBM" evidence="4">
    <location>
        <begin position="1"/>
        <end position="53"/>
    </location>
</feature>
<dbReference type="RefSeq" id="XP_060668284.1">
    <property type="nucleotide sequence ID" value="XM_060812301.1"/>
</dbReference>
<protein>
    <submittedName>
        <fullName evidence="6 7">Double-stranded RNA-binding protein 1-like isoform X1</fullName>
    </submittedName>
</protein>
<evidence type="ECO:0000256" key="3">
    <source>
        <dbReference type="PROSITE-ProRule" id="PRU00266"/>
    </source>
</evidence>